<dbReference type="Pfam" id="PF09324">
    <property type="entry name" value="Sec7-like_HDS"/>
    <property type="match status" value="1"/>
</dbReference>
<dbReference type="InterPro" id="IPR016024">
    <property type="entry name" value="ARM-type_fold"/>
</dbReference>
<keyword evidence="3" id="KW-0813">Transport</keyword>
<dbReference type="Pfam" id="PF01369">
    <property type="entry name" value="Sec7"/>
    <property type="match status" value="1"/>
</dbReference>
<dbReference type="InterPro" id="IPR035999">
    <property type="entry name" value="Sec7_dom_sf"/>
</dbReference>
<dbReference type="InterPro" id="IPR023394">
    <property type="entry name" value="Sec7_C_sf"/>
</dbReference>
<dbReference type="PROSITE" id="PS50190">
    <property type="entry name" value="SEC7"/>
    <property type="match status" value="1"/>
</dbReference>
<evidence type="ECO:0000313" key="10">
    <source>
        <dbReference type="Proteomes" id="UP000005239"/>
    </source>
</evidence>
<keyword evidence="10" id="KW-1185">Reference proteome</keyword>
<dbReference type="Pfam" id="PF16213">
    <property type="entry name" value="DCB"/>
    <property type="match status" value="1"/>
</dbReference>
<evidence type="ECO:0000256" key="4">
    <source>
        <dbReference type="ARBA" id="ARBA00022490"/>
    </source>
</evidence>
<dbReference type="SUPFAM" id="SSF48371">
    <property type="entry name" value="ARM repeat"/>
    <property type="match status" value="2"/>
</dbReference>
<dbReference type="Gene3D" id="1.10.1000.11">
    <property type="entry name" value="Arf Nucleotide-binding Site Opener,domain 2"/>
    <property type="match status" value="1"/>
</dbReference>
<gene>
    <name evidence="9" type="primary">WBGene00101375</name>
</gene>
<dbReference type="GO" id="GO:0032012">
    <property type="term" value="P:regulation of ARF protein signal transduction"/>
    <property type="evidence" value="ECO:0007669"/>
    <property type="project" value="InterPro"/>
</dbReference>
<comment type="subcellular location">
    <subcellularLocation>
        <location evidence="2">Cytoplasm</location>
    </subcellularLocation>
    <subcellularLocation>
        <location evidence="1">Membrane</location>
    </subcellularLocation>
</comment>
<proteinExistence type="predicted"/>
<evidence type="ECO:0000313" key="9">
    <source>
        <dbReference type="EnsemblMetazoa" id="PPA11821.1"/>
    </source>
</evidence>
<evidence type="ECO:0000256" key="2">
    <source>
        <dbReference type="ARBA" id="ARBA00004496"/>
    </source>
</evidence>
<evidence type="ECO:0000256" key="6">
    <source>
        <dbReference type="ARBA" id="ARBA00023136"/>
    </source>
</evidence>
<dbReference type="GO" id="GO:0015031">
    <property type="term" value="P:protein transport"/>
    <property type="evidence" value="ECO:0007669"/>
    <property type="project" value="UniProtKB-KW"/>
</dbReference>
<dbReference type="SUPFAM" id="SSF48425">
    <property type="entry name" value="Sec7 domain"/>
    <property type="match status" value="1"/>
</dbReference>
<sequence>MHLANSSASSTMFLKNAIEKIFAEKDIRRKENAELRKACESTLEQLKSLIGDNGVSNVILPDTNVSVNAENFLLPFELACRSKSPKIVYTALDCLQKLVSYGHITGTAVDKTSPGRSVTDRIVSIICSSFERDQADETVLLQILKAILAVVLNNECPPHEKSLLDAVRVCFTIFLVTKSPINEATARGSLSQVMNAVFSRMENMGEEKDDERIVKDVMETIVGRITNDTKSNGETMSIHDSEFSSEVYQFANIYQNDAFLVFRALCVLSQKEDGDHNDPKDTHLRSKTFALEMLLLVLQNSGPVLQTSPPFINLIKRSLCVTLSNNAVSPIVAVFEKTLAIFVELLDKMKHHLKLQIEVFFKEMILSMLDSPSCSFEHKWVLLNTVSKVVCAPQVLVDLFVNYDCDMTCHNVFASLVDVISKSARLPISEISPQKERDREMRLLGLSCLVEMMKGQVEWYLMSENEKSDNSTKEGDKKGKGKKEEDLNHLEHQKQMKDKMEQGIEMFGRKAKDGLAFLQEHGFVGKEPIEVAHFLLKEDRLDKTVVGDYLGDPNEFNKSVMYAYVDDMDFSSKDLVSSLRFFLEKFRLPGEAQKIDRLMEKFASRYCECNPSLGMFASADTAYVLAYSIILLTTDLHSSQVRNKMTKEQYVSMNRGINNGGDLDREVLESIYDDIAANEIKMKGGATKLLKSQGRKADARVEMAAMGETARVLMETASKNDALFVPASHQDHIRPMFKMCWTCSLAAFSLGVQMSDDVDEWKLCLKGFRYSIRLASLIDATTERDAFIQAIGRFTLLSPRSIMSEMKDKNIEAIKLMLLIGDECGNDLSSNWLEVLKCVSQLELVSLIGTGLRSGSVTDTSTSARYVAKSTGQDEKNLSSLQLTLTETASQAVVMAVDRLFENSCRLSGDGIVHFVTALCKVSQEELSLPSGPRLFLLSKIVEVAFYNMGRIRLEWSRIWAVIGEHLKNAGCNDNEIVAHFSVDALRQLAIKFMEKGELPNYRFQKEFLRPFEVIMARNGKGGTRELVIACTSLMVDGHGKKIKSGWINLFSIWSIAATDTNVDIVEMAFRSVANAVNIHFKHNFSSVLDAFQEALKCLSEFACNSNLCDVNMDAIRLIRECAECVASNEQVIVDALWEEKFVISGEERVWLRGWFPIFFELSCIINRCKLDIRTRSLTVMFEILKSHGDLMREDWWNDLFKIVYRIFDHAKQEDGRADKSEWLKTTCNHAMYAVVELLTQQFSTIGPLLLPSLYDQFLSCLNQRNELLAQTCVSCLKNVIVLNGKSFDSSLWDKTFQTITIILQSTLPTHLIIKENIDNCEANGHSMEEKMNGMNNLNWLDDEEITQVIVMCIVQADMVDAISTIVLGTDSNTGLFPLIDPAHLLSVCASLAASLKLANSFNASNGERTLLWKAGLRGSSKPNLSRLETRCLSTIFSILISLLRDERAEQIKNEVCSSLNVCHGMSQFLLFNSIRIPSCWIESGDHSPLGGMFFSRSATHTLFIGTQFPFSSL</sequence>
<reference evidence="9" key="2">
    <citation type="submission" date="2022-06" db="UniProtKB">
        <authorList>
            <consortium name="EnsemblMetazoa"/>
        </authorList>
    </citation>
    <scope>IDENTIFICATION</scope>
    <source>
        <strain evidence="9">PS312</strain>
    </source>
</reference>
<protein>
    <recommendedName>
        <fullName evidence="8">SEC7 domain-containing protein</fullName>
    </recommendedName>
</protein>
<keyword evidence="6" id="KW-0472">Membrane</keyword>
<feature type="domain" description="SEC7" evidence="8">
    <location>
        <begin position="489"/>
        <end position="678"/>
    </location>
</feature>
<dbReference type="InterPro" id="IPR015403">
    <property type="entry name" value="Mon2/Sec7/BIG1-like_HDS"/>
</dbReference>
<dbReference type="Gene3D" id="1.10.220.20">
    <property type="match status" value="1"/>
</dbReference>
<dbReference type="Proteomes" id="UP000005239">
    <property type="component" value="Unassembled WGS sequence"/>
</dbReference>
<dbReference type="Pfam" id="PF20252">
    <property type="entry name" value="BIG2_C"/>
    <property type="match status" value="1"/>
</dbReference>
<dbReference type="InterPro" id="IPR032691">
    <property type="entry name" value="Mon2/Sec7/BIG1-like_HUS"/>
</dbReference>
<dbReference type="InterPro" id="IPR032629">
    <property type="entry name" value="DCB_dom"/>
</dbReference>
<dbReference type="GO" id="GO:0005737">
    <property type="term" value="C:cytoplasm"/>
    <property type="evidence" value="ECO:0007669"/>
    <property type="project" value="UniProtKB-SubCell"/>
</dbReference>
<dbReference type="SMART" id="SM00222">
    <property type="entry name" value="Sec7"/>
    <property type="match status" value="1"/>
</dbReference>
<feature type="region of interest" description="Disordered" evidence="7">
    <location>
        <begin position="464"/>
        <end position="495"/>
    </location>
</feature>
<reference evidence="10" key="1">
    <citation type="journal article" date="2008" name="Nat. Genet.">
        <title>The Pristionchus pacificus genome provides a unique perspective on nematode lifestyle and parasitism.</title>
        <authorList>
            <person name="Dieterich C."/>
            <person name="Clifton S.W."/>
            <person name="Schuster L.N."/>
            <person name="Chinwalla A."/>
            <person name="Delehaunty K."/>
            <person name="Dinkelacker I."/>
            <person name="Fulton L."/>
            <person name="Fulton R."/>
            <person name="Godfrey J."/>
            <person name="Minx P."/>
            <person name="Mitreva M."/>
            <person name="Roeseler W."/>
            <person name="Tian H."/>
            <person name="Witte H."/>
            <person name="Yang S.P."/>
            <person name="Wilson R.K."/>
            <person name="Sommer R.J."/>
        </authorList>
    </citation>
    <scope>NUCLEOTIDE SEQUENCE [LARGE SCALE GENOMIC DNA]</scope>
    <source>
        <strain evidence="10">PS312</strain>
    </source>
</reference>
<evidence type="ECO:0000256" key="3">
    <source>
        <dbReference type="ARBA" id="ARBA00022448"/>
    </source>
</evidence>
<dbReference type="InterPro" id="IPR046455">
    <property type="entry name" value="Sec7/BIG1-like_C"/>
</dbReference>
<keyword evidence="4" id="KW-0963">Cytoplasm</keyword>
<dbReference type="FunFam" id="1.10.1000.11:FF:000003">
    <property type="entry name" value="Brefeldin A-inhibited guanine nucleotide-exchange protein 1"/>
    <property type="match status" value="1"/>
</dbReference>
<keyword evidence="5" id="KW-0653">Protein transport</keyword>
<evidence type="ECO:0000256" key="7">
    <source>
        <dbReference type="SAM" id="MobiDB-lite"/>
    </source>
</evidence>
<organism evidence="9 10">
    <name type="scientific">Pristionchus pacificus</name>
    <name type="common">Parasitic nematode worm</name>
    <dbReference type="NCBI Taxonomy" id="54126"/>
    <lineage>
        <taxon>Eukaryota</taxon>
        <taxon>Metazoa</taxon>
        <taxon>Ecdysozoa</taxon>
        <taxon>Nematoda</taxon>
        <taxon>Chromadorea</taxon>
        <taxon>Rhabditida</taxon>
        <taxon>Rhabditina</taxon>
        <taxon>Diplogasteromorpha</taxon>
        <taxon>Diplogasteroidea</taxon>
        <taxon>Neodiplogasteridae</taxon>
        <taxon>Pristionchus</taxon>
    </lineage>
</organism>
<evidence type="ECO:0000259" key="8">
    <source>
        <dbReference type="PROSITE" id="PS50190"/>
    </source>
</evidence>
<evidence type="ECO:0000256" key="5">
    <source>
        <dbReference type="ARBA" id="ARBA00022927"/>
    </source>
</evidence>
<dbReference type="PANTHER" id="PTHR10663:SF375">
    <property type="entry name" value="LD29171P"/>
    <property type="match status" value="1"/>
</dbReference>
<dbReference type="PANTHER" id="PTHR10663">
    <property type="entry name" value="GUANYL-NUCLEOTIDE EXCHANGE FACTOR"/>
    <property type="match status" value="1"/>
</dbReference>
<dbReference type="Pfam" id="PF12783">
    <property type="entry name" value="Sec7-like_HUS"/>
    <property type="match status" value="1"/>
</dbReference>
<dbReference type="CDD" id="cd00171">
    <property type="entry name" value="Sec7"/>
    <property type="match status" value="1"/>
</dbReference>
<dbReference type="GO" id="GO:0005085">
    <property type="term" value="F:guanyl-nucleotide exchange factor activity"/>
    <property type="evidence" value="ECO:0000318"/>
    <property type="project" value="GO_Central"/>
</dbReference>
<dbReference type="GO" id="GO:0016020">
    <property type="term" value="C:membrane"/>
    <property type="evidence" value="ECO:0007669"/>
    <property type="project" value="UniProtKB-SubCell"/>
</dbReference>
<dbReference type="InterPro" id="IPR000904">
    <property type="entry name" value="Sec7_dom"/>
</dbReference>
<name>A0A8R1UA88_PRIPA</name>
<evidence type="ECO:0000256" key="1">
    <source>
        <dbReference type="ARBA" id="ARBA00004370"/>
    </source>
</evidence>
<dbReference type="FunFam" id="1.10.220.20:FF:000002">
    <property type="entry name" value="Brefeldin A-inhibited guanine nucleotide-exchange protein 1"/>
    <property type="match status" value="1"/>
</dbReference>
<accession>A0A8R1UA88</accession>
<dbReference type="EnsemblMetazoa" id="PPA11821.1">
    <property type="protein sequence ID" value="PPA11821.1"/>
    <property type="gene ID" value="WBGene00101375"/>
</dbReference>